<feature type="active site" description="Nucleophile" evidence="12">
    <location>
        <position position="110"/>
    </location>
</feature>
<dbReference type="Proteomes" id="UP000053902">
    <property type="component" value="Unassembled WGS sequence"/>
</dbReference>
<protein>
    <recommendedName>
        <fullName evidence="5 11">Proline iminopeptidase</fullName>
        <shortName evidence="11">PIP</shortName>
        <ecNumber evidence="4 11">3.4.11.5</ecNumber>
    </recommendedName>
    <alternativeName>
        <fullName evidence="10 11">Prolyl aminopeptidase</fullName>
    </alternativeName>
</protein>
<dbReference type="Pfam" id="PF00561">
    <property type="entry name" value="Abhydrolase_1"/>
    <property type="match status" value="1"/>
</dbReference>
<dbReference type="PRINTS" id="PR00111">
    <property type="entry name" value="ABHYDROLASE"/>
</dbReference>
<dbReference type="GO" id="GO:0006508">
    <property type="term" value="P:proteolysis"/>
    <property type="evidence" value="ECO:0007669"/>
    <property type="project" value="UniProtKB-KW"/>
</dbReference>
<dbReference type="STRING" id="1499686.BN1079_02481"/>
<dbReference type="GO" id="GO:0005737">
    <property type="term" value="C:cytoplasm"/>
    <property type="evidence" value="ECO:0007669"/>
    <property type="project" value="UniProtKB-SubCell"/>
</dbReference>
<dbReference type="PANTHER" id="PTHR43722:SF1">
    <property type="entry name" value="PROLINE IMINOPEPTIDASE"/>
    <property type="match status" value="1"/>
</dbReference>
<evidence type="ECO:0000256" key="9">
    <source>
        <dbReference type="ARBA" id="ARBA00022801"/>
    </source>
</evidence>
<sequence length="323" mass="36429">MQTLHPEIKPYARHELAVEAPHVLYVDESGSPGGLPVLFVHGGPGGGCDALSRRFFDPNLYRIITFDQRGCGRSTPHASLENNTTAHLIADMQRIREYLGIDKWVLFGGSWGSTLSLAYAQAYPENVHALILRGIFLCRPQELSWFYQEGASRLFPDYWQDFIAPIPPEERGDLMQAYYKRLTGTDQIAQMYAAKAWSCWEGRTATLRPSHDVVEHFADIHRALAMARIECHYFVNQSFLEPNQLLRDVHKIAHLPGIIVHGRYDVICPLENAWQLHEAWPGSELQIIREAGHSATEPGICDALVRAANDIAHRLLDLSPEDA</sequence>
<evidence type="ECO:0000259" key="14">
    <source>
        <dbReference type="Pfam" id="PF00561"/>
    </source>
</evidence>
<evidence type="ECO:0000256" key="2">
    <source>
        <dbReference type="ARBA" id="ARBA00004496"/>
    </source>
</evidence>
<dbReference type="RefSeq" id="WP_037024686.1">
    <property type="nucleotide sequence ID" value="NZ_CCSF01000001.1"/>
</dbReference>
<dbReference type="Gene3D" id="3.40.50.1820">
    <property type="entry name" value="alpha/beta hydrolase"/>
    <property type="match status" value="1"/>
</dbReference>
<evidence type="ECO:0000256" key="11">
    <source>
        <dbReference type="PIRNR" id="PIRNR006431"/>
    </source>
</evidence>
<keyword evidence="7 11" id="KW-0963">Cytoplasm</keyword>
<gene>
    <name evidence="15" type="primary">pip</name>
    <name evidence="15" type="ORF">BN1079_02481</name>
</gene>
<dbReference type="NCBIfam" id="TIGR01249">
    <property type="entry name" value="pro_imino_pep_1"/>
    <property type="match status" value="1"/>
</dbReference>
<dbReference type="InterPro" id="IPR005944">
    <property type="entry name" value="Pro_iminopeptidase"/>
</dbReference>
<evidence type="ECO:0000256" key="8">
    <source>
        <dbReference type="ARBA" id="ARBA00022670"/>
    </source>
</evidence>
<dbReference type="InterPro" id="IPR029058">
    <property type="entry name" value="AB_hydrolase_fold"/>
</dbReference>
<evidence type="ECO:0000256" key="6">
    <source>
        <dbReference type="ARBA" id="ARBA00022438"/>
    </source>
</evidence>
<dbReference type="SUPFAM" id="SSF53474">
    <property type="entry name" value="alpha/beta-Hydrolases"/>
    <property type="match status" value="1"/>
</dbReference>
<dbReference type="InterPro" id="IPR002410">
    <property type="entry name" value="Peptidase_S33"/>
</dbReference>
<keyword evidence="16" id="KW-1185">Reference proteome</keyword>
<dbReference type="PRINTS" id="PR00793">
    <property type="entry name" value="PROAMNOPTASE"/>
</dbReference>
<dbReference type="PIRSF" id="PIRSF006431">
    <property type="entry name" value="Pept_S33"/>
    <property type="match status" value="1"/>
</dbReference>
<evidence type="ECO:0000256" key="10">
    <source>
        <dbReference type="ARBA" id="ARBA00029605"/>
    </source>
</evidence>
<evidence type="ECO:0000256" key="5">
    <source>
        <dbReference type="ARBA" id="ARBA00021843"/>
    </source>
</evidence>
<dbReference type="OrthoDB" id="9796770at2"/>
<dbReference type="EMBL" id="CCSF01000001">
    <property type="protein sequence ID" value="CDZ95149.1"/>
    <property type="molecule type" value="Genomic_DNA"/>
</dbReference>
<keyword evidence="8 11" id="KW-0645">Protease</keyword>
<organism evidence="15 16">
    <name type="scientific">Pseudomonas saudiphocaensis</name>
    <dbReference type="NCBI Taxonomy" id="1499686"/>
    <lineage>
        <taxon>Bacteria</taxon>
        <taxon>Pseudomonadati</taxon>
        <taxon>Pseudomonadota</taxon>
        <taxon>Gammaproteobacteria</taxon>
        <taxon>Pseudomonadales</taxon>
        <taxon>Pseudomonadaceae</taxon>
        <taxon>Pseudomonas</taxon>
    </lineage>
</organism>
<evidence type="ECO:0000256" key="13">
    <source>
        <dbReference type="RuleBase" id="RU003421"/>
    </source>
</evidence>
<feature type="active site" description="Proton donor" evidence="12">
    <location>
        <position position="293"/>
    </location>
</feature>
<dbReference type="PANTHER" id="PTHR43722">
    <property type="entry name" value="PROLINE IMINOPEPTIDASE"/>
    <property type="match status" value="1"/>
</dbReference>
<keyword evidence="6 11" id="KW-0031">Aminopeptidase</keyword>
<dbReference type="eggNOG" id="COG0596">
    <property type="taxonomic scope" value="Bacteria"/>
</dbReference>
<dbReference type="HOGENOM" id="CLU_043739_2_2_6"/>
<dbReference type="InterPro" id="IPR000073">
    <property type="entry name" value="AB_hydrolase_1"/>
</dbReference>
<evidence type="ECO:0000313" key="15">
    <source>
        <dbReference type="EMBL" id="CDZ95149.1"/>
    </source>
</evidence>
<evidence type="ECO:0000256" key="1">
    <source>
        <dbReference type="ARBA" id="ARBA00001585"/>
    </source>
</evidence>
<comment type="similarity">
    <text evidence="3 11 13">Belongs to the peptidase S33 family.</text>
</comment>
<dbReference type="EC" id="3.4.11.5" evidence="4 11"/>
<proteinExistence type="inferred from homology"/>
<evidence type="ECO:0000313" key="16">
    <source>
        <dbReference type="Proteomes" id="UP000053902"/>
    </source>
</evidence>
<name>A0A078LVD1_9PSED</name>
<evidence type="ECO:0000256" key="3">
    <source>
        <dbReference type="ARBA" id="ARBA00010088"/>
    </source>
</evidence>
<evidence type="ECO:0000256" key="7">
    <source>
        <dbReference type="ARBA" id="ARBA00022490"/>
    </source>
</evidence>
<dbReference type="AlphaFoldDB" id="A0A078LVD1"/>
<keyword evidence="9 11" id="KW-0378">Hydrolase</keyword>
<dbReference type="GO" id="GO:0004177">
    <property type="term" value="F:aminopeptidase activity"/>
    <property type="evidence" value="ECO:0007669"/>
    <property type="project" value="UniProtKB-UniRule"/>
</dbReference>
<reference evidence="15 16" key="1">
    <citation type="submission" date="2014-07" db="EMBL/GenBank/DDBJ databases">
        <authorList>
            <person name="Urmite Genomes Urmite Genomes"/>
        </authorList>
    </citation>
    <scope>NUCLEOTIDE SEQUENCE [LARGE SCALE GENOMIC DNA]</scope>
    <source>
        <strain evidence="15 16">20_BN</strain>
    </source>
</reference>
<feature type="active site" evidence="12">
    <location>
        <position position="265"/>
    </location>
</feature>
<accession>A0A078LVD1</accession>
<comment type="catalytic activity">
    <reaction evidence="1 11 13">
        <text>Release of N-terminal proline from a peptide.</text>
        <dbReference type="EC" id="3.4.11.5"/>
    </reaction>
</comment>
<evidence type="ECO:0000256" key="12">
    <source>
        <dbReference type="PIRSR" id="PIRSR006431-1"/>
    </source>
</evidence>
<evidence type="ECO:0000256" key="4">
    <source>
        <dbReference type="ARBA" id="ARBA00012568"/>
    </source>
</evidence>
<comment type="subcellular location">
    <subcellularLocation>
        <location evidence="2 11">Cytoplasm</location>
    </subcellularLocation>
</comment>
<feature type="domain" description="AB hydrolase-1" evidence="14">
    <location>
        <begin position="36"/>
        <end position="295"/>
    </location>
</feature>